<sequence>MNKKITPLTVLASSLFVLAACGGEEDAEGEDSQAITIGATAGPYSDMVSVAIQPGLEEKGYDVEIQEFSDYVYPNQALAEEEIEANLFQHSIYLEDFKEENDLELSGLITVPTAPMGIYSEDYESLDDIEEGAEMAIPNDPTNAARAFLMLEDADLIEFEDGIDELTASAHDITNNPLDLDFVELEAAQLPRQVGSSELTAVPGNFALGADMDLLTALELEDMPDQYRNVVAVRSEDEDSQLANDIEEIIESEEFEAVIDEEFEGFGKPEWME</sequence>
<dbReference type="PROSITE" id="PS51257">
    <property type="entry name" value="PROKAR_LIPOPROTEIN"/>
    <property type="match status" value="1"/>
</dbReference>
<dbReference type="Gene3D" id="3.40.190.10">
    <property type="entry name" value="Periplasmic binding protein-like II"/>
    <property type="match status" value="2"/>
</dbReference>
<evidence type="ECO:0000256" key="4">
    <source>
        <dbReference type="ARBA" id="ARBA00023136"/>
    </source>
</evidence>
<dbReference type="PANTHER" id="PTHR30429">
    <property type="entry name" value="D-METHIONINE-BINDING LIPOPROTEIN METQ"/>
    <property type="match status" value="1"/>
</dbReference>
<dbReference type="OrthoDB" id="9812878at2"/>
<organism evidence="8 9">
    <name type="scientific">Salicibibacter halophilus</name>
    <dbReference type="NCBI Taxonomy" id="2502791"/>
    <lineage>
        <taxon>Bacteria</taxon>
        <taxon>Bacillati</taxon>
        <taxon>Bacillota</taxon>
        <taxon>Bacilli</taxon>
        <taxon>Bacillales</taxon>
        <taxon>Bacillaceae</taxon>
        <taxon>Salicibibacter</taxon>
    </lineage>
</organism>
<feature type="signal peptide" evidence="7">
    <location>
        <begin position="1"/>
        <end position="19"/>
    </location>
</feature>
<keyword evidence="6" id="KW-0449">Lipoprotein</keyword>
<dbReference type="Proteomes" id="UP000319756">
    <property type="component" value="Chromosome"/>
</dbReference>
<dbReference type="EMBL" id="CP035485">
    <property type="protein sequence ID" value="QDI90404.1"/>
    <property type="molecule type" value="Genomic_DNA"/>
</dbReference>
<evidence type="ECO:0000256" key="5">
    <source>
        <dbReference type="ARBA" id="ARBA00023139"/>
    </source>
</evidence>
<feature type="chain" id="PRO_5038576532" description="Lipoprotein" evidence="7">
    <location>
        <begin position="20"/>
        <end position="273"/>
    </location>
</feature>
<dbReference type="InterPro" id="IPR004872">
    <property type="entry name" value="Lipoprotein_NlpA"/>
</dbReference>
<keyword evidence="5" id="KW-0564">Palmitate</keyword>
<evidence type="ECO:0000256" key="3">
    <source>
        <dbReference type="ARBA" id="ARBA00022729"/>
    </source>
</evidence>
<dbReference type="PANTHER" id="PTHR30429:SF0">
    <property type="entry name" value="METHIONINE-BINDING LIPOPROTEIN METQ"/>
    <property type="match status" value="1"/>
</dbReference>
<dbReference type="KEGG" id="sale:EPH95_03755"/>
<evidence type="ECO:0008006" key="10">
    <source>
        <dbReference type="Google" id="ProtNLM"/>
    </source>
</evidence>
<gene>
    <name evidence="8" type="ORF">EPH95_03755</name>
</gene>
<evidence type="ECO:0000256" key="7">
    <source>
        <dbReference type="SAM" id="SignalP"/>
    </source>
</evidence>
<keyword evidence="9" id="KW-1185">Reference proteome</keyword>
<evidence type="ECO:0000313" key="9">
    <source>
        <dbReference type="Proteomes" id="UP000319756"/>
    </source>
</evidence>
<evidence type="ECO:0000256" key="1">
    <source>
        <dbReference type="ARBA" id="ARBA00004635"/>
    </source>
</evidence>
<reference evidence="9" key="1">
    <citation type="submission" date="2019-01" db="EMBL/GenBank/DDBJ databases">
        <title>Genomic analysis of Salicibibacter sp. NKC3-5.</title>
        <authorList>
            <person name="Oh Y.J."/>
        </authorList>
    </citation>
    <scope>NUCLEOTIDE SEQUENCE [LARGE SCALE GENOMIC DNA]</scope>
    <source>
        <strain evidence="9">NKC3-5</strain>
    </source>
</reference>
<evidence type="ECO:0000313" key="8">
    <source>
        <dbReference type="EMBL" id="QDI90404.1"/>
    </source>
</evidence>
<proteinExistence type="inferred from homology"/>
<keyword evidence="3 7" id="KW-0732">Signal</keyword>
<accession>A0A514LEX4</accession>
<comment type="subcellular location">
    <subcellularLocation>
        <location evidence="1">Membrane</location>
        <topology evidence="1">Lipid-anchor</topology>
    </subcellularLocation>
</comment>
<dbReference type="RefSeq" id="WP_142087496.1">
    <property type="nucleotide sequence ID" value="NZ_CP035485.1"/>
</dbReference>
<evidence type="ECO:0000256" key="6">
    <source>
        <dbReference type="ARBA" id="ARBA00023288"/>
    </source>
</evidence>
<comment type="similarity">
    <text evidence="2">Belongs to the NlpA lipoprotein family.</text>
</comment>
<name>A0A514LEX4_9BACI</name>
<evidence type="ECO:0000256" key="2">
    <source>
        <dbReference type="ARBA" id="ARBA00008973"/>
    </source>
</evidence>
<dbReference type="GO" id="GO:0016020">
    <property type="term" value="C:membrane"/>
    <property type="evidence" value="ECO:0007669"/>
    <property type="project" value="UniProtKB-SubCell"/>
</dbReference>
<dbReference type="SUPFAM" id="SSF53850">
    <property type="entry name" value="Periplasmic binding protein-like II"/>
    <property type="match status" value="1"/>
</dbReference>
<keyword evidence="4" id="KW-0472">Membrane</keyword>
<protein>
    <recommendedName>
        <fullName evidence="10">Lipoprotein</fullName>
    </recommendedName>
</protein>
<dbReference type="Pfam" id="PF03180">
    <property type="entry name" value="Lipoprotein_9"/>
    <property type="match status" value="1"/>
</dbReference>
<dbReference type="AlphaFoldDB" id="A0A514LEX4"/>